<dbReference type="Pfam" id="PF00561">
    <property type="entry name" value="Abhydrolase_1"/>
    <property type="match status" value="1"/>
</dbReference>
<protein>
    <submittedName>
        <fullName evidence="2">Alpha/beta hydrolase</fullName>
    </submittedName>
</protein>
<evidence type="ECO:0000313" key="3">
    <source>
        <dbReference type="Proteomes" id="UP001589576"/>
    </source>
</evidence>
<reference evidence="2 3" key="1">
    <citation type="submission" date="2024-09" db="EMBL/GenBank/DDBJ databases">
        <authorList>
            <person name="Sun Q."/>
            <person name="Mori K."/>
        </authorList>
    </citation>
    <scope>NUCLEOTIDE SEQUENCE [LARGE SCALE GENOMIC DNA]</scope>
    <source>
        <strain evidence="2 3">CECT 8460</strain>
    </source>
</reference>
<gene>
    <name evidence="2" type="ORF">ACFFUU_03375</name>
</gene>
<dbReference type="Proteomes" id="UP001589576">
    <property type="component" value="Unassembled WGS sequence"/>
</dbReference>
<dbReference type="PANTHER" id="PTHR43689">
    <property type="entry name" value="HYDROLASE"/>
    <property type="match status" value="1"/>
</dbReference>
<sequence length="281" mass="32631">MKKIQFFIITKSVGIYLNVLSYVNLEVAKNKAYELFSQPRKGRIKKEKMPKTLQNVTYETFECQNEKFQTYIWHGNDEIILLVHGWESNASRWKKLLLYLKPLGKTIIAIDAPAHGLSDGKEFNAPKYAEYLHVLIQKYQPKIIIGHSIGGAAIAYYLNKYQNTEIEKIVLLGAPSDFKILSDNFIKLLSLNNRIKMQLENYYHEKFNIHIDDFSGHKFAKNFTQKAFIAHDKEDKVVLIDEGRKYASTWENTIYIETTGLGHSMHDGELYLKIVDFITQN</sequence>
<keyword evidence="3" id="KW-1185">Reference proteome</keyword>
<dbReference type="InterPro" id="IPR029058">
    <property type="entry name" value="AB_hydrolase_fold"/>
</dbReference>
<name>A0ABV5GBY6_9FLAO</name>
<dbReference type="Gene3D" id="3.40.50.1820">
    <property type="entry name" value="alpha/beta hydrolase"/>
    <property type="match status" value="1"/>
</dbReference>
<dbReference type="RefSeq" id="WP_290285870.1">
    <property type="nucleotide sequence ID" value="NZ_JAUFQN010000019.1"/>
</dbReference>
<organism evidence="2 3">
    <name type="scientific">Flavobacterium paronense</name>
    <dbReference type="NCBI Taxonomy" id="1392775"/>
    <lineage>
        <taxon>Bacteria</taxon>
        <taxon>Pseudomonadati</taxon>
        <taxon>Bacteroidota</taxon>
        <taxon>Flavobacteriia</taxon>
        <taxon>Flavobacteriales</taxon>
        <taxon>Flavobacteriaceae</taxon>
        <taxon>Flavobacterium</taxon>
    </lineage>
</organism>
<proteinExistence type="predicted"/>
<feature type="domain" description="AB hydrolase-1" evidence="1">
    <location>
        <begin position="79"/>
        <end position="195"/>
    </location>
</feature>
<evidence type="ECO:0000313" key="2">
    <source>
        <dbReference type="EMBL" id="MFB9088632.1"/>
    </source>
</evidence>
<evidence type="ECO:0000259" key="1">
    <source>
        <dbReference type="Pfam" id="PF00561"/>
    </source>
</evidence>
<dbReference type="PANTHER" id="PTHR43689:SF8">
    <property type="entry name" value="ALPHA_BETA-HYDROLASES SUPERFAMILY PROTEIN"/>
    <property type="match status" value="1"/>
</dbReference>
<accession>A0ABV5GBY6</accession>
<dbReference type="EMBL" id="JBHMFB010000009">
    <property type="protein sequence ID" value="MFB9088632.1"/>
    <property type="molecule type" value="Genomic_DNA"/>
</dbReference>
<keyword evidence="2" id="KW-0378">Hydrolase</keyword>
<dbReference type="SUPFAM" id="SSF53474">
    <property type="entry name" value="alpha/beta-Hydrolases"/>
    <property type="match status" value="1"/>
</dbReference>
<dbReference type="GO" id="GO:0016787">
    <property type="term" value="F:hydrolase activity"/>
    <property type="evidence" value="ECO:0007669"/>
    <property type="project" value="UniProtKB-KW"/>
</dbReference>
<comment type="caution">
    <text evidence="2">The sequence shown here is derived from an EMBL/GenBank/DDBJ whole genome shotgun (WGS) entry which is preliminary data.</text>
</comment>
<dbReference type="InterPro" id="IPR000073">
    <property type="entry name" value="AB_hydrolase_1"/>
</dbReference>